<evidence type="ECO:0000313" key="2">
    <source>
        <dbReference type="Proteomes" id="UP000177625"/>
    </source>
</evidence>
<proteinExistence type="predicted"/>
<name>A0A1E1MTD5_RHYSE</name>
<keyword evidence="2" id="KW-1185">Reference proteome</keyword>
<evidence type="ECO:0000313" key="1">
    <source>
        <dbReference type="EMBL" id="CZT52333.1"/>
    </source>
</evidence>
<accession>A0A1E1MTD5</accession>
<reference evidence="2" key="1">
    <citation type="submission" date="2016-03" db="EMBL/GenBank/DDBJ databases">
        <authorList>
            <person name="Guldener U."/>
        </authorList>
    </citation>
    <scope>NUCLEOTIDE SEQUENCE [LARGE SCALE GENOMIC DNA]</scope>
</reference>
<dbReference type="Proteomes" id="UP000177625">
    <property type="component" value="Unassembled WGS sequence"/>
</dbReference>
<gene>
    <name evidence="1" type="ORF">RSE6_13645</name>
</gene>
<protein>
    <submittedName>
        <fullName evidence="1">Uncharacterized protein</fullName>
    </submittedName>
</protein>
<organism evidence="1 2">
    <name type="scientific">Rhynchosporium secalis</name>
    <name type="common">Barley scald fungus</name>
    <dbReference type="NCBI Taxonomy" id="38038"/>
    <lineage>
        <taxon>Eukaryota</taxon>
        <taxon>Fungi</taxon>
        <taxon>Dikarya</taxon>
        <taxon>Ascomycota</taxon>
        <taxon>Pezizomycotina</taxon>
        <taxon>Leotiomycetes</taxon>
        <taxon>Helotiales</taxon>
        <taxon>Ploettnerulaceae</taxon>
        <taxon>Rhynchosporium</taxon>
    </lineage>
</organism>
<sequence>MKYEKIVAKKIVTFSKEQVEWRVQFETFTQYWSDVKEIILRHSATNGAENQTPEPLHPRIQGSLVVQRQPSGKESLIIRVVRSFPPEDHRTLQHKSHVADPDFQADLFLSFLGNALMETARIGVSGRLKERSSLWDEETGFAK</sequence>
<dbReference type="EMBL" id="FJVC01000583">
    <property type="protein sequence ID" value="CZT52333.1"/>
    <property type="molecule type" value="Genomic_DNA"/>
</dbReference>
<dbReference type="AlphaFoldDB" id="A0A1E1MTD5"/>